<dbReference type="AlphaFoldDB" id="A0AAV3Q9K0"/>
<sequence length="137" mass="15986">MAYPPFFPFQAAFASRALGDGHILLSRQTQHLHMDLTRERLKVRALEQELQELQDQVNNYPWDLALKNQELRIAQAKRDAANQVAFNALREREGLRHTYLQENPWRCRRIGAAVLSDFILKCQDRALTLPALAEEYR</sequence>
<proteinExistence type="predicted"/>
<keyword evidence="3" id="KW-1185">Reference proteome</keyword>
<feature type="coiled-coil region" evidence="1">
    <location>
        <begin position="36"/>
        <end position="63"/>
    </location>
</feature>
<evidence type="ECO:0000313" key="3">
    <source>
        <dbReference type="Proteomes" id="UP001454036"/>
    </source>
</evidence>
<comment type="caution">
    <text evidence="2">The sequence shown here is derived from an EMBL/GenBank/DDBJ whole genome shotgun (WGS) entry which is preliminary data.</text>
</comment>
<protein>
    <submittedName>
        <fullName evidence="2">Uncharacterized protein</fullName>
    </submittedName>
</protein>
<dbReference type="EMBL" id="BAABME010003766">
    <property type="protein sequence ID" value="GAA0160061.1"/>
    <property type="molecule type" value="Genomic_DNA"/>
</dbReference>
<reference evidence="2 3" key="1">
    <citation type="submission" date="2024-01" db="EMBL/GenBank/DDBJ databases">
        <title>The complete chloroplast genome sequence of Lithospermum erythrorhizon: insights into the phylogenetic relationship among Boraginaceae species and the maternal lineages of purple gromwells.</title>
        <authorList>
            <person name="Okada T."/>
            <person name="Watanabe K."/>
        </authorList>
    </citation>
    <scope>NUCLEOTIDE SEQUENCE [LARGE SCALE GENOMIC DNA]</scope>
</reference>
<organism evidence="2 3">
    <name type="scientific">Lithospermum erythrorhizon</name>
    <name type="common">Purple gromwell</name>
    <name type="synonym">Lithospermum officinale var. erythrorhizon</name>
    <dbReference type="NCBI Taxonomy" id="34254"/>
    <lineage>
        <taxon>Eukaryota</taxon>
        <taxon>Viridiplantae</taxon>
        <taxon>Streptophyta</taxon>
        <taxon>Embryophyta</taxon>
        <taxon>Tracheophyta</taxon>
        <taxon>Spermatophyta</taxon>
        <taxon>Magnoliopsida</taxon>
        <taxon>eudicotyledons</taxon>
        <taxon>Gunneridae</taxon>
        <taxon>Pentapetalae</taxon>
        <taxon>asterids</taxon>
        <taxon>lamiids</taxon>
        <taxon>Boraginales</taxon>
        <taxon>Boraginaceae</taxon>
        <taxon>Boraginoideae</taxon>
        <taxon>Lithospermeae</taxon>
        <taxon>Lithospermum</taxon>
    </lineage>
</organism>
<evidence type="ECO:0000256" key="1">
    <source>
        <dbReference type="SAM" id="Coils"/>
    </source>
</evidence>
<evidence type="ECO:0000313" key="2">
    <source>
        <dbReference type="EMBL" id="GAA0160061.1"/>
    </source>
</evidence>
<gene>
    <name evidence="2" type="ORF">LIER_16700</name>
</gene>
<keyword evidence="1" id="KW-0175">Coiled coil</keyword>
<name>A0AAV3Q9K0_LITER</name>
<dbReference type="Proteomes" id="UP001454036">
    <property type="component" value="Unassembled WGS sequence"/>
</dbReference>
<accession>A0AAV3Q9K0</accession>